<dbReference type="Pfam" id="PF08410">
    <property type="entry name" value="DUF1737"/>
    <property type="match status" value="1"/>
</dbReference>
<gene>
    <name evidence="2" type="ORF">SAMN04487989_10174</name>
</gene>
<protein>
    <recommendedName>
        <fullName evidence="1">DUF1737 domain-containing protein</fullName>
    </recommendedName>
</protein>
<dbReference type="EMBL" id="FOVN01000001">
    <property type="protein sequence ID" value="SFN38421.1"/>
    <property type="molecule type" value="Genomic_DNA"/>
</dbReference>
<evidence type="ECO:0000313" key="3">
    <source>
        <dbReference type="Proteomes" id="UP000198705"/>
    </source>
</evidence>
<feature type="domain" description="DUF1737" evidence="1">
    <location>
        <begin position="2"/>
        <end position="54"/>
    </location>
</feature>
<dbReference type="Proteomes" id="UP000198705">
    <property type="component" value="Unassembled WGS sequence"/>
</dbReference>
<dbReference type="STRING" id="649333.SAMN04487989_10174"/>
<evidence type="ECO:0000313" key="2">
    <source>
        <dbReference type="EMBL" id="SFN38421.1"/>
    </source>
</evidence>
<accession>A0A1I4YK17</accession>
<dbReference type="AlphaFoldDB" id="A0A1I4YK17"/>
<sequence length="54" mass="6425">MKYKILKLDTHFEKDFEKLVNEYLEKGWRPSGGLIIRSDKVTAANYFYQAIIKD</sequence>
<keyword evidence="3" id="KW-1185">Reference proteome</keyword>
<dbReference type="InterPro" id="IPR013619">
    <property type="entry name" value="DUF1737"/>
</dbReference>
<proteinExistence type="predicted"/>
<organism evidence="2 3">
    <name type="scientific">Bizionia echini</name>
    <dbReference type="NCBI Taxonomy" id="649333"/>
    <lineage>
        <taxon>Bacteria</taxon>
        <taxon>Pseudomonadati</taxon>
        <taxon>Bacteroidota</taxon>
        <taxon>Flavobacteriia</taxon>
        <taxon>Flavobacteriales</taxon>
        <taxon>Flavobacteriaceae</taxon>
        <taxon>Bizionia</taxon>
    </lineage>
</organism>
<dbReference type="RefSeq" id="WP_092205676.1">
    <property type="nucleotide sequence ID" value="NZ_FOVN01000001.1"/>
</dbReference>
<name>A0A1I4YK17_9FLAO</name>
<reference evidence="3" key="1">
    <citation type="submission" date="2016-10" db="EMBL/GenBank/DDBJ databases">
        <authorList>
            <person name="Varghese N."/>
            <person name="Submissions S."/>
        </authorList>
    </citation>
    <scope>NUCLEOTIDE SEQUENCE [LARGE SCALE GENOMIC DNA]</scope>
    <source>
        <strain evidence="3">DSM 23925</strain>
    </source>
</reference>
<evidence type="ECO:0000259" key="1">
    <source>
        <dbReference type="Pfam" id="PF08410"/>
    </source>
</evidence>